<gene>
    <name evidence="1" type="ORF">ATI53_10174</name>
</gene>
<evidence type="ECO:0000313" key="2">
    <source>
        <dbReference type="Proteomes" id="UP000249165"/>
    </source>
</evidence>
<reference evidence="1 2" key="1">
    <citation type="submission" date="2018-06" db="EMBL/GenBank/DDBJ databases">
        <title>Genomic Encyclopedia of Archaeal and Bacterial Type Strains, Phase II (KMG-II): from individual species to whole genera.</title>
        <authorList>
            <person name="Goeker M."/>
        </authorList>
    </citation>
    <scope>NUCLEOTIDE SEQUENCE [LARGE SCALE GENOMIC DNA]</scope>
    <source>
        <strain evidence="1 2">DSM 22011</strain>
    </source>
</reference>
<protein>
    <submittedName>
        <fullName evidence="1">Phage terminase Nu1 subunit (DNA packaging protein)</fullName>
    </submittedName>
</protein>
<evidence type="ECO:0000313" key="1">
    <source>
        <dbReference type="EMBL" id="RAK16919.1"/>
    </source>
</evidence>
<dbReference type="AlphaFoldDB" id="A0A327YEJ4"/>
<comment type="caution">
    <text evidence="1">The sequence shown here is derived from an EMBL/GenBank/DDBJ whole genome shotgun (WGS) entry which is preliminary data.</text>
</comment>
<organism evidence="1 2">
    <name type="scientific">Salipiger aestuarii</name>
    <dbReference type="NCBI Taxonomy" id="568098"/>
    <lineage>
        <taxon>Bacteria</taxon>
        <taxon>Pseudomonadati</taxon>
        <taxon>Pseudomonadota</taxon>
        <taxon>Alphaproteobacteria</taxon>
        <taxon>Rhodobacterales</taxon>
        <taxon>Roseobacteraceae</taxon>
        <taxon>Salipiger</taxon>
    </lineage>
</organism>
<sequence length="171" mass="18425">MNAEATALTATELAEIDALVFAPDPETVTAGKLAEWLGLTPNRVSALAREGVIPRDADKRFPLRTAIRAYCDHARAGATGRRADTELAAEKLRLAKEQADKIAFANARARGELITAGEVERAWAGVLRDVRAAFLALPSRAASKLGHLTPHDLAALDEEVRDVLLELAEHE</sequence>
<accession>A0A327YEJ4</accession>
<dbReference type="Proteomes" id="UP000249165">
    <property type="component" value="Unassembled WGS sequence"/>
</dbReference>
<dbReference type="OrthoDB" id="7867235at2"/>
<keyword evidence="2" id="KW-1185">Reference proteome</keyword>
<dbReference type="RefSeq" id="WP_111550358.1">
    <property type="nucleotide sequence ID" value="NZ_LIQE01000012.1"/>
</dbReference>
<dbReference type="EMBL" id="QLMG01000017">
    <property type="protein sequence ID" value="RAK16919.1"/>
    <property type="molecule type" value="Genomic_DNA"/>
</dbReference>
<name>A0A327YEJ4_9RHOB</name>
<proteinExistence type="predicted"/>